<reference evidence="2" key="1">
    <citation type="submission" date="2010-08" db="EMBL/GenBank/DDBJ databases">
        <authorList>
            <consortium name="Caenorhabditis japonica Sequencing Consortium"/>
            <person name="Wilson R.K."/>
        </authorList>
    </citation>
    <scope>NUCLEOTIDE SEQUENCE [LARGE SCALE GENOMIC DNA]</scope>
    <source>
        <strain evidence="2">DF5081</strain>
    </source>
</reference>
<dbReference type="Proteomes" id="UP000005237">
    <property type="component" value="Unassembled WGS sequence"/>
</dbReference>
<keyword evidence="2" id="KW-1185">Reference proteome</keyword>
<evidence type="ECO:0000313" key="1">
    <source>
        <dbReference type="EnsemblMetazoa" id="CJA20561.1"/>
    </source>
</evidence>
<sequence>MGGYSGIMGGYSGIMDGYSGMMGGYSGIMGGYSIARWCGYLYWSARVAILRDSLGNQYRHPLPLSGWLNCNN</sequence>
<reference evidence="1" key="2">
    <citation type="submission" date="2022-06" db="UniProtKB">
        <authorList>
            <consortium name="EnsemblMetazoa"/>
        </authorList>
    </citation>
    <scope>IDENTIFICATION</scope>
    <source>
        <strain evidence="1">DF5081</strain>
    </source>
</reference>
<dbReference type="AlphaFoldDB" id="A0A8R1E522"/>
<dbReference type="EnsemblMetazoa" id="CJA20561.1">
    <property type="protein sequence ID" value="CJA20561.1"/>
    <property type="gene ID" value="WBGene00176133"/>
</dbReference>
<evidence type="ECO:0000313" key="2">
    <source>
        <dbReference type="Proteomes" id="UP000005237"/>
    </source>
</evidence>
<proteinExistence type="predicted"/>
<accession>A0A8R1E522</accession>
<protein>
    <submittedName>
        <fullName evidence="1">Uncharacterized protein</fullName>
    </submittedName>
</protein>
<name>A0A8R1E522_CAEJA</name>
<organism evidence="1 2">
    <name type="scientific">Caenorhabditis japonica</name>
    <dbReference type="NCBI Taxonomy" id="281687"/>
    <lineage>
        <taxon>Eukaryota</taxon>
        <taxon>Metazoa</taxon>
        <taxon>Ecdysozoa</taxon>
        <taxon>Nematoda</taxon>
        <taxon>Chromadorea</taxon>
        <taxon>Rhabditida</taxon>
        <taxon>Rhabditina</taxon>
        <taxon>Rhabditomorpha</taxon>
        <taxon>Rhabditoidea</taxon>
        <taxon>Rhabditidae</taxon>
        <taxon>Peloderinae</taxon>
        <taxon>Caenorhabditis</taxon>
    </lineage>
</organism>